<dbReference type="InterPro" id="IPR022644">
    <property type="entry name" value="De-COase2_N"/>
</dbReference>
<evidence type="ECO:0000256" key="2">
    <source>
        <dbReference type="ARBA" id="ARBA00022898"/>
    </source>
</evidence>
<dbReference type="Gene3D" id="3.20.20.10">
    <property type="entry name" value="Alanine racemase"/>
    <property type="match status" value="1"/>
</dbReference>
<evidence type="ECO:0000313" key="7">
    <source>
        <dbReference type="Proteomes" id="UP001601948"/>
    </source>
</evidence>
<sequence length="415" mass="43580">MTGSAYPDLIRDYGSPLYVYDLGRIRSACAALRTILPEESRLYYSLKANPHPDIVGCLLEQGCDVEVSSEGEIDAAHAAGARSAQVLFTGPGKTRSAISHAIRTGVRRFSIESAADLDRVATESLANSTEAECLIRVNRDTRLTGSSLTMAGVSSQFGVDASALLAHRELYCSRAGAKIVGFHLFSGSNITAEDRLADQLYDNAVLAAELAAAIGIELLEVDLGGGFPAPYAGRGESLNLALLKGLGDRIAAVWSGCDVPPQISFESGRYLVATSGSLLSRVVDSKVSKGQFYVVLESGVNHLGGMSGLRRLARPNPAVEILGQHDGLVRGSLVGPLCTPIDCLSSDVELPSVAEGAVVRIPDVGAYGLTASLIAFLGHPAPIEIVIDGADVISTSRLTITREPVARISQGALHE</sequence>
<dbReference type="EMBL" id="JBIAPI010000009">
    <property type="protein sequence ID" value="MFF3227107.1"/>
    <property type="molecule type" value="Genomic_DNA"/>
</dbReference>
<evidence type="ECO:0000259" key="5">
    <source>
        <dbReference type="Pfam" id="PF02784"/>
    </source>
</evidence>
<dbReference type="InterPro" id="IPR009006">
    <property type="entry name" value="Ala_racemase/Decarboxylase_C"/>
</dbReference>
<proteinExistence type="inferred from homology"/>
<comment type="cofactor">
    <cofactor evidence="1">
        <name>pyridoxal 5'-phosphate</name>
        <dbReference type="ChEBI" id="CHEBI:597326"/>
    </cofactor>
</comment>
<comment type="similarity">
    <text evidence="3">Belongs to the Orn/Lys/Arg decarboxylase class-II family.</text>
</comment>
<evidence type="ECO:0000256" key="1">
    <source>
        <dbReference type="ARBA" id="ARBA00001933"/>
    </source>
</evidence>
<gene>
    <name evidence="6" type="ORF">ACFYV7_30220</name>
</gene>
<comment type="caution">
    <text evidence="6">The sequence shown here is derived from an EMBL/GenBank/DDBJ whole genome shotgun (WGS) entry which is preliminary data.</text>
</comment>
<name>A0ABW6R1Y2_9NOCA</name>
<keyword evidence="2" id="KW-0663">Pyridoxal phosphate</keyword>
<evidence type="ECO:0000313" key="6">
    <source>
        <dbReference type="EMBL" id="MFF3227107.1"/>
    </source>
</evidence>
<feature type="domain" description="Orn/DAP/Arg decarboxylase 2 C-terminal" evidence="4">
    <location>
        <begin position="18"/>
        <end position="365"/>
    </location>
</feature>
<dbReference type="Pfam" id="PF02784">
    <property type="entry name" value="Orn_Arg_deC_N"/>
    <property type="match status" value="1"/>
</dbReference>
<protein>
    <submittedName>
        <fullName evidence="6">Type III PLP-dependent enzyme</fullName>
    </submittedName>
</protein>
<reference evidence="6 7" key="1">
    <citation type="submission" date="2024-10" db="EMBL/GenBank/DDBJ databases">
        <title>The Natural Products Discovery Center: Release of the First 8490 Sequenced Strains for Exploring Actinobacteria Biosynthetic Diversity.</title>
        <authorList>
            <person name="Kalkreuter E."/>
            <person name="Kautsar S.A."/>
            <person name="Yang D."/>
            <person name="Bader C.D."/>
            <person name="Teijaro C.N."/>
            <person name="Fluegel L."/>
            <person name="Davis C.M."/>
            <person name="Simpson J.R."/>
            <person name="Lauterbach L."/>
            <person name="Steele A.D."/>
            <person name="Gui C."/>
            <person name="Meng S."/>
            <person name="Li G."/>
            <person name="Viehrig K."/>
            <person name="Ye F."/>
            <person name="Su P."/>
            <person name="Kiefer A.F."/>
            <person name="Nichols A."/>
            <person name="Cepeda A.J."/>
            <person name="Yan W."/>
            <person name="Fan B."/>
            <person name="Jiang Y."/>
            <person name="Adhikari A."/>
            <person name="Zheng C.-J."/>
            <person name="Schuster L."/>
            <person name="Cowan T.M."/>
            <person name="Smanski M.J."/>
            <person name="Chevrette M.G."/>
            <person name="De Carvalho L.P.S."/>
            <person name="Shen B."/>
        </authorList>
    </citation>
    <scope>NUCLEOTIDE SEQUENCE [LARGE SCALE GENOMIC DNA]</scope>
    <source>
        <strain evidence="6 7">NPDC003040</strain>
    </source>
</reference>
<dbReference type="PRINTS" id="PR01182">
    <property type="entry name" value="ORNDCRBXLASE"/>
</dbReference>
<evidence type="ECO:0000256" key="3">
    <source>
        <dbReference type="RuleBase" id="RU003737"/>
    </source>
</evidence>
<dbReference type="Gene3D" id="2.40.37.10">
    <property type="entry name" value="Lyase, Ornithine Decarboxylase, Chain A, domain 1"/>
    <property type="match status" value="1"/>
</dbReference>
<dbReference type="InterPro" id="IPR002433">
    <property type="entry name" value="Orn_de-COase"/>
</dbReference>
<dbReference type="PRINTS" id="PR01179">
    <property type="entry name" value="ODADCRBXLASE"/>
</dbReference>
<dbReference type="InterPro" id="IPR029066">
    <property type="entry name" value="PLP-binding_barrel"/>
</dbReference>
<dbReference type="InterPro" id="IPR022657">
    <property type="entry name" value="De-COase2_CS"/>
</dbReference>
<accession>A0ABW6R1Y2</accession>
<dbReference type="SUPFAM" id="SSF51419">
    <property type="entry name" value="PLP-binding barrel"/>
    <property type="match status" value="1"/>
</dbReference>
<dbReference type="PANTHER" id="PTHR43727:SF2">
    <property type="entry name" value="GROUP IV DECARBOXYLASE"/>
    <property type="match status" value="1"/>
</dbReference>
<dbReference type="Proteomes" id="UP001601948">
    <property type="component" value="Unassembled WGS sequence"/>
</dbReference>
<dbReference type="InterPro" id="IPR000183">
    <property type="entry name" value="Orn/DAP/Arg_de-COase"/>
</dbReference>
<dbReference type="Pfam" id="PF00278">
    <property type="entry name" value="Orn_DAP_Arg_deC"/>
    <property type="match status" value="1"/>
</dbReference>
<dbReference type="RefSeq" id="WP_387722904.1">
    <property type="nucleotide sequence ID" value="NZ_JBIAPI010000009.1"/>
</dbReference>
<keyword evidence="7" id="KW-1185">Reference proteome</keyword>
<dbReference type="SUPFAM" id="SSF50621">
    <property type="entry name" value="Alanine racemase C-terminal domain-like"/>
    <property type="match status" value="1"/>
</dbReference>
<dbReference type="InterPro" id="IPR022643">
    <property type="entry name" value="De-COase2_C"/>
</dbReference>
<dbReference type="PANTHER" id="PTHR43727">
    <property type="entry name" value="DIAMINOPIMELATE DECARBOXYLASE"/>
    <property type="match status" value="1"/>
</dbReference>
<organism evidence="6 7">
    <name type="scientific">Nocardia suismassiliense</name>
    <dbReference type="NCBI Taxonomy" id="2077092"/>
    <lineage>
        <taxon>Bacteria</taxon>
        <taxon>Bacillati</taxon>
        <taxon>Actinomycetota</taxon>
        <taxon>Actinomycetes</taxon>
        <taxon>Mycobacteriales</taxon>
        <taxon>Nocardiaceae</taxon>
        <taxon>Nocardia</taxon>
    </lineage>
</organism>
<dbReference type="PROSITE" id="PS00879">
    <property type="entry name" value="ODR_DC_2_2"/>
    <property type="match status" value="1"/>
</dbReference>
<evidence type="ECO:0000259" key="4">
    <source>
        <dbReference type="Pfam" id="PF00278"/>
    </source>
</evidence>
<feature type="domain" description="Orn/DAP/Arg decarboxylase 2 N-terminal" evidence="5">
    <location>
        <begin position="23"/>
        <end position="273"/>
    </location>
</feature>